<feature type="compositionally biased region" description="Basic and acidic residues" evidence="1">
    <location>
        <begin position="92"/>
        <end position="103"/>
    </location>
</feature>
<sequence>MEFNEYRLVSSRLVLSAASRFEYYTTVRVVERFPKTKIVFSFGALRTVLVPTKAMSSSSGSSSKNRPSLLARSIDRSIHKQENKQQCYSQSSEKKIPVCSNDH</sequence>
<dbReference type="AlphaFoldDB" id="A0A7S4AGV8"/>
<evidence type="ECO:0000256" key="1">
    <source>
        <dbReference type="SAM" id="MobiDB-lite"/>
    </source>
</evidence>
<organism evidence="2">
    <name type="scientific">Pseudo-nitzschia australis</name>
    <dbReference type="NCBI Taxonomy" id="44445"/>
    <lineage>
        <taxon>Eukaryota</taxon>
        <taxon>Sar</taxon>
        <taxon>Stramenopiles</taxon>
        <taxon>Ochrophyta</taxon>
        <taxon>Bacillariophyta</taxon>
        <taxon>Bacillariophyceae</taxon>
        <taxon>Bacillariophycidae</taxon>
        <taxon>Bacillariales</taxon>
        <taxon>Bacillariaceae</taxon>
        <taxon>Pseudo-nitzschia</taxon>
    </lineage>
</organism>
<name>A0A7S4AGV8_9STRA</name>
<feature type="region of interest" description="Disordered" evidence="1">
    <location>
        <begin position="52"/>
        <end position="103"/>
    </location>
</feature>
<feature type="compositionally biased region" description="Basic and acidic residues" evidence="1">
    <location>
        <begin position="73"/>
        <end position="83"/>
    </location>
</feature>
<accession>A0A7S4AGV8</accession>
<proteinExistence type="predicted"/>
<reference evidence="2" key="1">
    <citation type="submission" date="2021-01" db="EMBL/GenBank/DDBJ databases">
        <authorList>
            <person name="Corre E."/>
            <person name="Pelletier E."/>
            <person name="Niang G."/>
            <person name="Scheremetjew M."/>
            <person name="Finn R."/>
            <person name="Kale V."/>
            <person name="Holt S."/>
            <person name="Cochrane G."/>
            <person name="Meng A."/>
            <person name="Brown T."/>
            <person name="Cohen L."/>
        </authorList>
    </citation>
    <scope>NUCLEOTIDE SEQUENCE</scope>
    <source>
        <strain evidence="2">10249 10 AB</strain>
    </source>
</reference>
<protein>
    <submittedName>
        <fullName evidence="2">Uncharacterized protein</fullName>
    </submittedName>
</protein>
<dbReference type="EMBL" id="HBIX01010144">
    <property type="protein sequence ID" value="CAE0714947.1"/>
    <property type="molecule type" value="Transcribed_RNA"/>
</dbReference>
<evidence type="ECO:0000313" key="2">
    <source>
        <dbReference type="EMBL" id="CAE0714947.1"/>
    </source>
</evidence>
<gene>
    <name evidence="2" type="ORF">PAUS00366_LOCUS7699</name>
</gene>